<dbReference type="Pfam" id="PF03404">
    <property type="entry name" value="Mo-co_dimer"/>
    <property type="match status" value="1"/>
</dbReference>
<dbReference type="SMART" id="SM01117">
    <property type="entry name" value="Cyt-b5"/>
    <property type="match status" value="1"/>
</dbReference>
<evidence type="ECO:0000256" key="1">
    <source>
        <dbReference type="ARBA" id="ARBA00001971"/>
    </source>
</evidence>
<evidence type="ECO:0000256" key="15">
    <source>
        <dbReference type="ARBA" id="ARBA00023157"/>
    </source>
</evidence>
<keyword evidence="7" id="KW-0349">Heme</keyword>
<evidence type="ECO:0000256" key="10">
    <source>
        <dbReference type="ARBA" id="ARBA00022827"/>
    </source>
</evidence>
<dbReference type="Proteomes" id="UP000053989">
    <property type="component" value="Unassembled WGS sequence"/>
</dbReference>
<comment type="similarity">
    <text evidence="4 17">Belongs to the nitrate reductase family.</text>
</comment>
<dbReference type="InterPro" id="IPR008335">
    <property type="entry name" value="Mopterin_OxRdtase_euk"/>
</dbReference>
<protein>
    <recommendedName>
        <fullName evidence="17">Nitrate reductase</fullName>
    </recommendedName>
</protein>
<evidence type="ECO:0000256" key="3">
    <source>
        <dbReference type="ARBA" id="ARBA00003838"/>
    </source>
</evidence>
<comment type="cofactor">
    <cofactor evidence="1">
        <name>heme</name>
        <dbReference type="ChEBI" id="CHEBI:30413"/>
    </cofactor>
</comment>
<keyword evidence="6 18" id="KW-0500">Molybdenum</keyword>
<dbReference type="InterPro" id="IPR001433">
    <property type="entry name" value="OxRdtase_FAD/NAD-bd"/>
</dbReference>
<evidence type="ECO:0000259" key="20">
    <source>
        <dbReference type="PROSITE" id="PS51384"/>
    </source>
</evidence>
<dbReference type="SUPFAM" id="SSF52343">
    <property type="entry name" value="Ferredoxin reductase-like, C-terminal NADP-linked domain"/>
    <property type="match status" value="1"/>
</dbReference>
<dbReference type="InterPro" id="IPR022407">
    <property type="entry name" value="OxRdtase_Mopterin_BS"/>
</dbReference>
<evidence type="ECO:0000256" key="8">
    <source>
        <dbReference type="ARBA" id="ARBA00022630"/>
    </source>
</evidence>
<dbReference type="GO" id="GO:0020037">
    <property type="term" value="F:heme binding"/>
    <property type="evidence" value="ECO:0007669"/>
    <property type="project" value="InterPro"/>
</dbReference>
<dbReference type="SUPFAM" id="SSF55856">
    <property type="entry name" value="Cytochrome b5-like heme/steroid binding domain"/>
    <property type="match status" value="1"/>
</dbReference>
<dbReference type="Gene3D" id="3.40.50.80">
    <property type="entry name" value="Nucleotide-binding domain of ferredoxin-NADP reductase (FNR) module"/>
    <property type="match status" value="1"/>
</dbReference>
<dbReference type="SUPFAM" id="SSF63380">
    <property type="entry name" value="Riboflavin synthase domain-like"/>
    <property type="match status" value="1"/>
</dbReference>
<dbReference type="Gene3D" id="3.90.420.10">
    <property type="entry name" value="Oxidoreductase, molybdopterin-binding domain"/>
    <property type="match status" value="1"/>
</dbReference>
<dbReference type="PIRSF" id="PIRSF000233">
    <property type="entry name" value="Nitr_rd_NADH"/>
    <property type="match status" value="1"/>
</dbReference>
<dbReference type="Gene3D" id="2.60.40.650">
    <property type="match status" value="1"/>
</dbReference>
<comment type="subunit">
    <text evidence="5">Homodimer.</text>
</comment>
<dbReference type="SUPFAM" id="SSF56524">
    <property type="entry name" value="Oxidoreductase molybdopterin-binding domain"/>
    <property type="match status" value="1"/>
</dbReference>
<dbReference type="PROSITE" id="PS00559">
    <property type="entry name" value="MOLYBDOPTERIN_EUK"/>
    <property type="match status" value="1"/>
</dbReference>
<keyword evidence="12" id="KW-0560">Oxidoreductase</keyword>
<feature type="domain" description="FAD-binding FR-type" evidence="20">
    <location>
        <begin position="653"/>
        <end position="765"/>
    </location>
</feature>
<evidence type="ECO:0000256" key="9">
    <source>
        <dbReference type="ARBA" id="ARBA00022723"/>
    </source>
</evidence>
<dbReference type="CDD" id="cd06183">
    <property type="entry name" value="cyt_b5_reduct_like"/>
    <property type="match status" value="1"/>
</dbReference>
<dbReference type="SUPFAM" id="SSF81296">
    <property type="entry name" value="E set domains"/>
    <property type="match status" value="1"/>
</dbReference>
<dbReference type="PANTHER" id="PTHR19372:SF7">
    <property type="entry name" value="SULFITE OXIDASE, MITOCHONDRIAL"/>
    <property type="match status" value="1"/>
</dbReference>
<dbReference type="InterPro" id="IPR008333">
    <property type="entry name" value="Cbr1-like_FAD-bd_dom"/>
</dbReference>
<dbReference type="Gene3D" id="3.10.120.10">
    <property type="entry name" value="Cytochrome b5-like heme/steroid binding domain"/>
    <property type="match status" value="1"/>
</dbReference>
<dbReference type="InterPro" id="IPR000572">
    <property type="entry name" value="OxRdtase_Mopterin-bd_dom"/>
</dbReference>
<evidence type="ECO:0000256" key="18">
    <source>
        <dbReference type="PIRSR" id="PIRSR000233-1"/>
    </source>
</evidence>
<feature type="domain" description="Cytochrome b5 heme-binding" evidence="19">
    <location>
        <begin position="557"/>
        <end position="631"/>
    </location>
</feature>
<evidence type="ECO:0000256" key="14">
    <source>
        <dbReference type="ARBA" id="ARBA00023063"/>
    </source>
</evidence>
<dbReference type="GO" id="GO:0050464">
    <property type="term" value="F:nitrate reductase (NADPH) activity"/>
    <property type="evidence" value="ECO:0007669"/>
    <property type="project" value="UniProtKB-EC"/>
</dbReference>
<dbReference type="PRINTS" id="PR00371">
    <property type="entry name" value="FPNCR"/>
</dbReference>
<accession>A0A0C3A0U7</accession>
<keyword evidence="13" id="KW-0408">Iron</keyword>
<comment type="catalytic activity">
    <reaction evidence="16">
        <text>nitrite + NADP(+) + H2O = nitrate + NADPH + H(+)</text>
        <dbReference type="Rhea" id="RHEA:19061"/>
        <dbReference type="ChEBI" id="CHEBI:15377"/>
        <dbReference type="ChEBI" id="CHEBI:15378"/>
        <dbReference type="ChEBI" id="CHEBI:16301"/>
        <dbReference type="ChEBI" id="CHEBI:17632"/>
        <dbReference type="ChEBI" id="CHEBI:57783"/>
        <dbReference type="ChEBI" id="CHEBI:58349"/>
        <dbReference type="EC" id="1.7.1.3"/>
    </reaction>
</comment>
<dbReference type="PRINTS" id="PR00406">
    <property type="entry name" value="CYTB5RDTASE"/>
</dbReference>
<evidence type="ECO:0000256" key="16">
    <source>
        <dbReference type="ARBA" id="ARBA00049155"/>
    </source>
</evidence>
<dbReference type="Pfam" id="PF00175">
    <property type="entry name" value="NAD_binding_1"/>
    <property type="match status" value="1"/>
</dbReference>
<evidence type="ECO:0000313" key="22">
    <source>
        <dbReference type="Proteomes" id="UP000053989"/>
    </source>
</evidence>
<evidence type="ECO:0000256" key="17">
    <source>
        <dbReference type="PIRNR" id="PIRNR000233"/>
    </source>
</evidence>
<dbReference type="GO" id="GO:0008482">
    <property type="term" value="F:sulfite oxidase activity"/>
    <property type="evidence" value="ECO:0007669"/>
    <property type="project" value="TreeGrafter"/>
</dbReference>
<dbReference type="PROSITE" id="PS50255">
    <property type="entry name" value="CYTOCHROME_B5_2"/>
    <property type="match status" value="1"/>
</dbReference>
<dbReference type="PANTHER" id="PTHR19372">
    <property type="entry name" value="SULFITE REDUCTASE"/>
    <property type="match status" value="1"/>
</dbReference>
<dbReference type="STRING" id="1036808.A0A0C3A0U7"/>
<dbReference type="InterPro" id="IPR039261">
    <property type="entry name" value="FNR_nucleotide-bd"/>
</dbReference>
<dbReference type="Pfam" id="PF00970">
    <property type="entry name" value="FAD_binding_6"/>
    <property type="match status" value="1"/>
</dbReference>
<dbReference type="InterPro" id="IPR014756">
    <property type="entry name" value="Ig_E-set"/>
</dbReference>
<dbReference type="InterPro" id="IPR001709">
    <property type="entry name" value="Flavoprot_Pyr_Nucl_cyt_Rdtase"/>
</dbReference>
<dbReference type="FunFam" id="3.90.420.10:FF:000005">
    <property type="entry name" value="Nitrate reductase"/>
    <property type="match status" value="1"/>
</dbReference>
<evidence type="ECO:0000256" key="13">
    <source>
        <dbReference type="ARBA" id="ARBA00023004"/>
    </source>
</evidence>
<dbReference type="PROSITE" id="PS51384">
    <property type="entry name" value="FAD_FR"/>
    <property type="match status" value="1"/>
</dbReference>
<dbReference type="InterPro" id="IPR001199">
    <property type="entry name" value="Cyt_B5-like_heme/steroid-bd"/>
</dbReference>
<name>A0A0C3A0U7_9AGAM</name>
<evidence type="ECO:0000259" key="19">
    <source>
        <dbReference type="PROSITE" id="PS50255"/>
    </source>
</evidence>
<dbReference type="Gene3D" id="2.40.30.10">
    <property type="entry name" value="Translation factors"/>
    <property type="match status" value="1"/>
</dbReference>
<evidence type="ECO:0000256" key="11">
    <source>
        <dbReference type="ARBA" id="ARBA00022857"/>
    </source>
</evidence>
<keyword evidence="15" id="KW-1015">Disulfide bond</keyword>
<dbReference type="InParanoid" id="A0A0C3A0U7"/>
<dbReference type="GO" id="GO:0006790">
    <property type="term" value="P:sulfur compound metabolic process"/>
    <property type="evidence" value="ECO:0007669"/>
    <property type="project" value="TreeGrafter"/>
</dbReference>
<dbReference type="PRINTS" id="PR00363">
    <property type="entry name" value="CYTOCHROMEB5"/>
</dbReference>
<keyword evidence="9 18" id="KW-0479">Metal-binding</keyword>
<dbReference type="PRINTS" id="PR00407">
    <property type="entry name" value="EUMOPTERIN"/>
</dbReference>
<dbReference type="OrthoDB" id="432685at2759"/>
<feature type="binding site" evidence="18">
    <location>
        <position position="184"/>
    </location>
    <ligand>
        <name>Mo-molybdopterin</name>
        <dbReference type="ChEBI" id="CHEBI:71302"/>
    </ligand>
    <ligandPart>
        <name>Mo</name>
        <dbReference type="ChEBI" id="CHEBI:28685"/>
    </ligandPart>
</feature>
<comment type="cofactor">
    <cofactor evidence="18">
        <name>Mo-molybdopterin</name>
        <dbReference type="ChEBI" id="CHEBI:71302"/>
    </cofactor>
    <text evidence="18">Binds 1 Mo-molybdopterin (Mo-MPT) cofactor per subunit.</text>
</comment>
<dbReference type="GO" id="GO:0043546">
    <property type="term" value="F:molybdopterin cofactor binding"/>
    <property type="evidence" value="ECO:0007669"/>
    <property type="project" value="InterPro"/>
</dbReference>
<reference evidence="21 22" key="1">
    <citation type="submission" date="2014-04" db="EMBL/GenBank/DDBJ databases">
        <authorList>
            <consortium name="DOE Joint Genome Institute"/>
            <person name="Kuo A."/>
            <person name="Kohler A."/>
            <person name="Nagy L.G."/>
            <person name="Floudas D."/>
            <person name="Copeland A."/>
            <person name="Barry K.W."/>
            <person name="Cichocki N."/>
            <person name="Veneault-Fourrey C."/>
            <person name="LaButti K."/>
            <person name="Lindquist E.A."/>
            <person name="Lipzen A."/>
            <person name="Lundell T."/>
            <person name="Morin E."/>
            <person name="Murat C."/>
            <person name="Sun H."/>
            <person name="Tunlid A."/>
            <person name="Henrissat B."/>
            <person name="Grigoriev I.V."/>
            <person name="Hibbett D.S."/>
            <person name="Martin F."/>
            <person name="Nordberg H.P."/>
            <person name="Cantor M.N."/>
            <person name="Hua S.X."/>
        </authorList>
    </citation>
    <scope>NUCLEOTIDE SEQUENCE [LARGE SCALE GENOMIC DNA]</scope>
    <source>
        <strain evidence="21 22">Foug A</strain>
    </source>
</reference>
<organism evidence="21 22">
    <name type="scientific">Scleroderma citrinum Foug A</name>
    <dbReference type="NCBI Taxonomy" id="1036808"/>
    <lineage>
        <taxon>Eukaryota</taxon>
        <taxon>Fungi</taxon>
        <taxon>Dikarya</taxon>
        <taxon>Basidiomycota</taxon>
        <taxon>Agaricomycotina</taxon>
        <taxon>Agaricomycetes</taxon>
        <taxon>Agaricomycetidae</taxon>
        <taxon>Boletales</taxon>
        <taxon>Sclerodermatineae</taxon>
        <taxon>Sclerodermataceae</taxon>
        <taxon>Scleroderma</taxon>
    </lineage>
</organism>
<evidence type="ECO:0000256" key="7">
    <source>
        <dbReference type="ARBA" id="ARBA00022617"/>
    </source>
</evidence>
<dbReference type="Pfam" id="PF00174">
    <property type="entry name" value="Oxidored_molyb"/>
    <property type="match status" value="1"/>
</dbReference>
<dbReference type="Pfam" id="PF00173">
    <property type="entry name" value="Cyt-b5"/>
    <property type="match status" value="1"/>
</dbReference>
<dbReference type="HOGENOM" id="CLU_003827_4_0_1"/>
<keyword evidence="10" id="KW-0274">FAD</keyword>
<dbReference type="InterPro" id="IPR005066">
    <property type="entry name" value="MoCF_OxRdtse_dimer"/>
</dbReference>
<evidence type="ECO:0000313" key="21">
    <source>
        <dbReference type="EMBL" id="KIM67293.1"/>
    </source>
</evidence>
<dbReference type="InterPro" id="IPR018506">
    <property type="entry name" value="Cyt_B5_heme-BS"/>
</dbReference>
<proteinExistence type="inferred from homology"/>
<gene>
    <name evidence="21" type="ORF">SCLCIDRAFT_108235</name>
</gene>
<evidence type="ECO:0000256" key="6">
    <source>
        <dbReference type="ARBA" id="ARBA00022505"/>
    </source>
</evidence>
<keyword evidence="14 17" id="KW-0534">Nitrate assimilation</keyword>
<keyword evidence="22" id="KW-1185">Reference proteome</keyword>
<dbReference type="EMBL" id="KN822013">
    <property type="protein sequence ID" value="KIM67293.1"/>
    <property type="molecule type" value="Genomic_DNA"/>
</dbReference>
<evidence type="ECO:0000256" key="2">
    <source>
        <dbReference type="ARBA" id="ARBA00001974"/>
    </source>
</evidence>
<comment type="cofactor">
    <cofactor evidence="2">
        <name>FAD</name>
        <dbReference type="ChEBI" id="CHEBI:57692"/>
    </cofactor>
</comment>
<evidence type="ECO:0000256" key="12">
    <source>
        <dbReference type="ARBA" id="ARBA00023002"/>
    </source>
</evidence>
<dbReference type="InterPro" id="IPR012137">
    <property type="entry name" value="Nitr_rd_NADH"/>
</dbReference>
<dbReference type="InterPro" id="IPR017938">
    <property type="entry name" value="Riboflavin_synthase-like_b-brl"/>
</dbReference>
<keyword evidence="11" id="KW-0521">NADP</keyword>
<dbReference type="PROSITE" id="PS00191">
    <property type="entry name" value="CYTOCHROME_B5_1"/>
    <property type="match status" value="1"/>
</dbReference>
<evidence type="ECO:0000256" key="4">
    <source>
        <dbReference type="ARBA" id="ARBA00006253"/>
    </source>
</evidence>
<keyword evidence="8" id="KW-0285">Flavoprotein</keyword>
<dbReference type="InterPro" id="IPR017927">
    <property type="entry name" value="FAD-bd_FR_type"/>
</dbReference>
<dbReference type="InterPro" id="IPR036374">
    <property type="entry name" value="OxRdtase_Mopterin-bd_sf"/>
</dbReference>
<comment type="function">
    <text evidence="3 17">Nitrate reductase is a key enzyme involved in the first step of nitrate assimilation in plants, fungi and bacteria.</text>
</comment>
<dbReference type="InterPro" id="IPR036400">
    <property type="entry name" value="Cyt_B5-like_heme/steroid_sf"/>
</dbReference>
<dbReference type="GO" id="GO:0006809">
    <property type="term" value="P:nitric oxide biosynthetic process"/>
    <property type="evidence" value="ECO:0007669"/>
    <property type="project" value="InterPro"/>
</dbReference>
<sequence>MFESPISELSFSTEGSCSPYEASLFSPLTTPSISPPPEPFTWGSKDLFSSPFFPASLDDPTRDGPALPKALPQLAPNVTPLEVAEADRETPDNWVKRNPQLVRLTGKHPFNSEARLATLFEAGFLTPSHLHFVRNHGAVPRVTEDTARKWTIRIHGLVQREITVTVHQLSQLFPIVTLPVTFACAGNRRKEQNVVRKTLGFSWGAAGVSTALWTGVYLADILNYVRPKRGAAKHVIFEGGDNLPNGPYGTSQRLSWAANKDRGMLIAWAMNGLPLEPDHGFPVRLVVPGQIGGRSVKWLKRIEISDRESQHHLHFWDNKLLPTQVMPDQARAERHWWYDPRYIITELNVNSAIAKPDHDETLIISKHSQSDDSYTVRGYAYGGGGRRVTRVEVSLDEGATWTLAEVEYLEDRFRDICHIDPVYGTLDLTERDTSFCWCFWSFDVKHSAMAQCNALMVKASDEGSALQPRDMYWHALGMMNNWWFRVAVHKTEDNDKVTLRFEHPTLAGTASGGWMERMKATGQDITKPVFGEHTSGEKPADTKPKVEEIPLTKPGVTRKITMEELKNQDREHPWFVVNGEVYDGTPFLNEHPGGGDSIILVAGEDASEDFFAIHSAEGKRKLAQFHIGTLVKSGTDTPETSEKETDGIFLNKTKWKDVKLNTIEQVNHDTYLYRFELPREEQPLGLPVGQHVFVRLKRKDTGEMVQRAYTPVSQPGAVGSIQLLIKLYLASKDFPIGGKMTTGFHQLVLGDTVQLKGPLGSFVWAGQGVANWRGIDRKIKEVGMICGGSGITPILQVLRGIFLDALDTETKVWVISANRTETDILCRDELDALYAKHGPHRMKLHYVLGTAPPGWTGSVGRIDNEMIKTELPSPSEQGIILVCGPEPMINYAVKPGLQAAGWDPEKYLVVF</sequence>
<reference evidence="22" key="2">
    <citation type="submission" date="2015-01" db="EMBL/GenBank/DDBJ databases">
        <title>Evolutionary Origins and Diversification of the Mycorrhizal Mutualists.</title>
        <authorList>
            <consortium name="DOE Joint Genome Institute"/>
            <consortium name="Mycorrhizal Genomics Consortium"/>
            <person name="Kohler A."/>
            <person name="Kuo A."/>
            <person name="Nagy L.G."/>
            <person name="Floudas D."/>
            <person name="Copeland A."/>
            <person name="Barry K.W."/>
            <person name="Cichocki N."/>
            <person name="Veneault-Fourrey C."/>
            <person name="LaButti K."/>
            <person name="Lindquist E.A."/>
            <person name="Lipzen A."/>
            <person name="Lundell T."/>
            <person name="Morin E."/>
            <person name="Murat C."/>
            <person name="Riley R."/>
            <person name="Ohm R."/>
            <person name="Sun H."/>
            <person name="Tunlid A."/>
            <person name="Henrissat B."/>
            <person name="Grigoriev I.V."/>
            <person name="Hibbett D.S."/>
            <person name="Martin F."/>
        </authorList>
    </citation>
    <scope>NUCLEOTIDE SEQUENCE [LARGE SCALE GENOMIC DNA]</scope>
    <source>
        <strain evidence="22">Foug A</strain>
    </source>
</reference>
<dbReference type="GO" id="GO:0042128">
    <property type="term" value="P:nitrate assimilation"/>
    <property type="evidence" value="ECO:0007669"/>
    <property type="project" value="UniProtKB-KW"/>
</dbReference>
<dbReference type="GO" id="GO:0030151">
    <property type="term" value="F:molybdenum ion binding"/>
    <property type="evidence" value="ECO:0007669"/>
    <property type="project" value="InterPro"/>
</dbReference>
<dbReference type="AlphaFoldDB" id="A0A0C3A0U7"/>
<evidence type="ECO:0000256" key="5">
    <source>
        <dbReference type="ARBA" id="ARBA00011738"/>
    </source>
</evidence>